<evidence type="ECO:0008006" key="4">
    <source>
        <dbReference type="Google" id="ProtNLM"/>
    </source>
</evidence>
<gene>
    <name evidence="2" type="ORF">CH063_03018</name>
</gene>
<dbReference type="Proteomes" id="UP000007174">
    <property type="component" value="Unassembled WGS sequence"/>
</dbReference>
<accession>H1VSI2</accession>
<evidence type="ECO:0000313" key="3">
    <source>
        <dbReference type="Proteomes" id="UP000007174"/>
    </source>
</evidence>
<reference evidence="3" key="1">
    <citation type="journal article" date="2012" name="Nat. Genet.">
        <title>Lifestyle transitions in plant pathogenic Colletotrichum fungi deciphered by genome and transcriptome analyses.</title>
        <authorList>
            <person name="O'Connell R.J."/>
            <person name="Thon M.R."/>
            <person name="Hacquard S."/>
            <person name="Amyotte S.G."/>
            <person name="Kleemann J."/>
            <person name="Torres M.F."/>
            <person name="Damm U."/>
            <person name="Buiate E.A."/>
            <person name="Epstein L."/>
            <person name="Alkan N."/>
            <person name="Altmueller J."/>
            <person name="Alvarado-Balderrama L."/>
            <person name="Bauser C.A."/>
            <person name="Becker C."/>
            <person name="Birren B.W."/>
            <person name="Chen Z."/>
            <person name="Choi J."/>
            <person name="Crouch J.A."/>
            <person name="Duvick J.P."/>
            <person name="Farman M.A."/>
            <person name="Gan P."/>
            <person name="Heiman D."/>
            <person name="Henrissat B."/>
            <person name="Howard R.J."/>
            <person name="Kabbage M."/>
            <person name="Koch C."/>
            <person name="Kracher B."/>
            <person name="Kubo Y."/>
            <person name="Law A.D."/>
            <person name="Lebrun M.-H."/>
            <person name="Lee Y.-H."/>
            <person name="Miyara I."/>
            <person name="Moore N."/>
            <person name="Neumann U."/>
            <person name="Nordstroem K."/>
            <person name="Panaccione D.G."/>
            <person name="Panstruga R."/>
            <person name="Place M."/>
            <person name="Proctor R.H."/>
            <person name="Prusky D."/>
            <person name="Rech G."/>
            <person name="Reinhardt R."/>
            <person name="Rollins J.A."/>
            <person name="Rounsley S."/>
            <person name="Schardl C.L."/>
            <person name="Schwartz D.C."/>
            <person name="Shenoy N."/>
            <person name="Shirasu K."/>
            <person name="Sikhakolli U.R."/>
            <person name="Stueber K."/>
            <person name="Sukno S.A."/>
            <person name="Sweigard J.A."/>
            <person name="Takano Y."/>
            <person name="Takahara H."/>
            <person name="Trail F."/>
            <person name="van der Does H.C."/>
            <person name="Voll L.M."/>
            <person name="Will I."/>
            <person name="Young S."/>
            <person name="Zeng Q."/>
            <person name="Zhang J."/>
            <person name="Zhou S."/>
            <person name="Dickman M.B."/>
            <person name="Schulze-Lefert P."/>
            <person name="Ver Loren van Themaat E."/>
            <person name="Ma L.-J."/>
            <person name="Vaillancourt L.J."/>
        </authorList>
    </citation>
    <scope>NUCLEOTIDE SEQUENCE [LARGE SCALE GENOMIC DNA]</scope>
    <source>
        <strain evidence="3">IMI 349063</strain>
    </source>
</reference>
<organism evidence="2 3">
    <name type="scientific">Colletotrichum higginsianum (strain IMI 349063)</name>
    <name type="common">Crucifer anthracnose fungus</name>
    <dbReference type="NCBI Taxonomy" id="759273"/>
    <lineage>
        <taxon>Eukaryota</taxon>
        <taxon>Fungi</taxon>
        <taxon>Dikarya</taxon>
        <taxon>Ascomycota</taxon>
        <taxon>Pezizomycotina</taxon>
        <taxon>Sordariomycetes</taxon>
        <taxon>Hypocreomycetidae</taxon>
        <taxon>Glomerellales</taxon>
        <taxon>Glomerellaceae</taxon>
        <taxon>Colletotrichum</taxon>
        <taxon>Colletotrichum destructivum species complex</taxon>
    </lineage>
</organism>
<dbReference type="VEuPathDB" id="FungiDB:CH63R_10364"/>
<sequence length="92" mass="9905">MGVCGVGSGSTVWLAVGLVTLGDGDVLGGSRYQYDDLVDRSNKPPLVSSTLVHFHPCPSVVSLCIDDSSVSLPQTTFDVCRCRYKKKTQKQK</sequence>
<dbReference type="HOGENOM" id="CLU_2418968_0_0_1"/>
<evidence type="ECO:0000313" key="2">
    <source>
        <dbReference type="EMBL" id="CCF43190.1"/>
    </source>
</evidence>
<feature type="chain" id="PRO_5003556183" description="Secreted protein" evidence="1">
    <location>
        <begin position="25"/>
        <end position="92"/>
    </location>
</feature>
<protein>
    <recommendedName>
        <fullName evidence="4">Secreted protein</fullName>
    </recommendedName>
</protein>
<dbReference type="AlphaFoldDB" id="H1VSI2"/>
<name>H1VSI2_COLHI</name>
<keyword evidence="1" id="KW-0732">Signal</keyword>
<feature type="non-terminal residue" evidence="2">
    <location>
        <position position="92"/>
    </location>
</feature>
<feature type="signal peptide" evidence="1">
    <location>
        <begin position="1"/>
        <end position="24"/>
    </location>
</feature>
<evidence type="ECO:0000256" key="1">
    <source>
        <dbReference type="SAM" id="SignalP"/>
    </source>
</evidence>
<proteinExistence type="predicted"/>
<dbReference type="EMBL" id="CACQ02005913">
    <property type="protein sequence ID" value="CCF43190.1"/>
    <property type="molecule type" value="Genomic_DNA"/>
</dbReference>